<evidence type="ECO:0000313" key="5">
    <source>
        <dbReference type="Proteomes" id="UP000298416"/>
    </source>
</evidence>
<feature type="domain" description="Retroviral polymerase SH3-like" evidence="3">
    <location>
        <begin position="173"/>
        <end position="235"/>
    </location>
</feature>
<dbReference type="Pfam" id="PF13961">
    <property type="entry name" value="DUF4219"/>
    <property type="match status" value="1"/>
</dbReference>
<dbReference type="Proteomes" id="UP000298416">
    <property type="component" value="Unassembled WGS sequence"/>
</dbReference>
<dbReference type="InterPro" id="IPR057670">
    <property type="entry name" value="SH3_retrovirus"/>
</dbReference>
<accession>A0A8X8XVT7</accession>
<comment type="caution">
    <text evidence="4">The sequence shown here is derived from an EMBL/GenBank/DDBJ whole genome shotgun (WGS) entry which is preliminary data.</text>
</comment>
<dbReference type="EMBL" id="PNBA02000007">
    <property type="protein sequence ID" value="KAG6418411.1"/>
    <property type="molecule type" value="Genomic_DNA"/>
</dbReference>
<dbReference type="PANTHER" id="PTHR42648:SF18">
    <property type="entry name" value="RETROTRANSPOSON, UNCLASSIFIED-LIKE PROTEIN"/>
    <property type="match status" value="1"/>
</dbReference>
<sequence length="349" mass="39779">MASTSMASVGHMSLPRLTKMNYDYWSIQMQALLGAQDVWELVVTGYEEPSQAEIEAMSVAQIMAWREKPKATINEEAMYVQHDHQVKETLEVAMLVMEKAMRKRTTTMKDGNQIKLKIGVVEEEVVVEEVTEVVGEAAVHTNRCPHAKLMDLTPQEAWSGIKPTVSHLKIFGSIAYAHVPNQRRTKLDDKSKSYVFIGYDEKTKGFRIFDPNEKKVTVSRDVHINEKSMCDWNNKNMVETEPSTSTPMITRTNHSTTEDEEEPRQPRMRSLQDLYDTIAEVHLICLLADSEDIIFEEANKDIRMSHVASRDQAADIFTKALPAELLINNKTKIGMKDGRDLSLREEFES</sequence>
<gene>
    <name evidence="4" type="ORF">SASPL_120615</name>
</gene>
<evidence type="ECO:0000256" key="1">
    <source>
        <dbReference type="SAM" id="MobiDB-lite"/>
    </source>
</evidence>
<name>A0A8X8XVT7_SALSN</name>
<reference evidence="4" key="2">
    <citation type="submission" date="2020-08" db="EMBL/GenBank/DDBJ databases">
        <title>Plant Genome Project.</title>
        <authorList>
            <person name="Zhang R.-G."/>
        </authorList>
    </citation>
    <scope>NUCLEOTIDE SEQUENCE</scope>
    <source>
        <strain evidence="4">Huo1</strain>
        <tissue evidence="4">Leaf</tissue>
    </source>
</reference>
<feature type="region of interest" description="Disordered" evidence="1">
    <location>
        <begin position="236"/>
        <end position="264"/>
    </location>
</feature>
<proteinExistence type="predicted"/>
<evidence type="ECO:0008006" key="6">
    <source>
        <dbReference type="Google" id="ProtNLM"/>
    </source>
</evidence>
<dbReference type="AlphaFoldDB" id="A0A8X8XVT7"/>
<evidence type="ECO:0000313" key="4">
    <source>
        <dbReference type="EMBL" id="KAG6418411.1"/>
    </source>
</evidence>
<keyword evidence="5" id="KW-1185">Reference proteome</keyword>
<protein>
    <recommendedName>
        <fullName evidence="6">DUF4219 domain-containing protein</fullName>
    </recommendedName>
</protein>
<dbReference type="PANTHER" id="PTHR42648">
    <property type="entry name" value="TRANSPOSASE, PUTATIVE-RELATED"/>
    <property type="match status" value="1"/>
</dbReference>
<organism evidence="4">
    <name type="scientific">Salvia splendens</name>
    <name type="common">Scarlet sage</name>
    <dbReference type="NCBI Taxonomy" id="180675"/>
    <lineage>
        <taxon>Eukaryota</taxon>
        <taxon>Viridiplantae</taxon>
        <taxon>Streptophyta</taxon>
        <taxon>Embryophyta</taxon>
        <taxon>Tracheophyta</taxon>
        <taxon>Spermatophyta</taxon>
        <taxon>Magnoliopsida</taxon>
        <taxon>eudicotyledons</taxon>
        <taxon>Gunneridae</taxon>
        <taxon>Pentapetalae</taxon>
        <taxon>asterids</taxon>
        <taxon>lamiids</taxon>
        <taxon>Lamiales</taxon>
        <taxon>Lamiaceae</taxon>
        <taxon>Nepetoideae</taxon>
        <taxon>Mentheae</taxon>
        <taxon>Salviinae</taxon>
        <taxon>Salvia</taxon>
        <taxon>Salvia subgen. Calosphace</taxon>
        <taxon>core Calosphace</taxon>
    </lineage>
</organism>
<dbReference type="InterPro" id="IPR039537">
    <property type="entry name" value="Retrotran_Ty1/copia-like"/>
</dbReference>
<dbReference type="InterPro" id="IPR025314">
    <property type="entry name" value="DUF4219"/>
</dbReference>
<dbReference type="Pfam" id="PF25597">
    <property type="entry name" value="SH3_retrovirus"/>
    <property type="match status" value="1"/>
</dbReference>
<feature type="domain" description="DUF4219" evidence="2">
    <location>
        <begin position="17"/>
        <end position="42"/>
    </location>
</feature>
<reference evidence="4" key="1">
    <citation type="submission" date="2018-01" db="EMBL/GenBank/DDBJ databases">
        <authorList>
            <person name="Mao J.F."/>
        </authorList>
    </citation>
    <scope>NUCLEOTIDE SEQUENCE</scope>
    <source>
        <strain evidence="4">Huo1</strain>
        <tissue evidence="4">Leaf</tissue>
    </source>
</reference>
<feature type="compositionally biased region" description="Polar residues" evidence="1">
    <location>
        <begin position="236"/>
        <end position="255"/>
    </location>
</feature>
<evidence type="ECO:0000259" key="2">
    <source>
        <dbReference type="Pfam" id="PF13961"/>
    </source>
</evidence>
<evidence type="ECO:0000259" key="3">
    <source>
        <dbReference type="Pfam" id="PF25597"/>
    </source>
</evidence>